<evidence type="ECO:0000313" key="14">
    <source>
        <dbReference type="WBParaSite" id="TCONS_00008939.p1"/>
    </source>
</evidence>
<dbReference type="InterPro" id="IPR003151">
    <property type="entry name" value="PIK-rel_kinase_FAT"/>
</dbReference>
<evidence type="ECO:0000259" key="11">
    <source>
        <dbReference type="PROSITE" id="PS51189"/>
    </source>
</evidence>
<dbReference type="SMART" id="SM00146">
    <property type="entry name" value="PI3Kc"/>
    <property type="match status" value="1"/>
</dbReference>
<dbReference type="Pfam" id="PF11865">
    <property type="entry name" value="mTOR_dom"/>
    <property type="match status" value="1"/>
</dbReference>
<evidence type="ECO:0000256" key="6">
    <source>
        <dbReference type="ARBA" id="ARBA00022840"/>
    </source>
</evidence>
<dbReference type="InterPro" id="IPR014009">
    <property type="entry name" value="PIK_FAT"/>
</dbReference>
<dbReference type="PROSITE" id="PS51190">
    <property type="entry name" value="FATC"/>
    <property type="match status" value="1"/>
</dbReference>
<accession>A0AAF5DC47</accession>
<dbReference type="SMART" id="SM01345">
    <property type="entry name" value="Rapamycin_bind"/>
    <property type="match status" value="1"/>
</dbReference>
<feature type="domain" description="PI3K/PI4K catalytic" evidence="10">
    <location>
        <begin position="2204"/>
        <end position="2516"/>
    </location>
</feature>
<dbReference type="InterPro" id="IPR000403">
    <property type="entry name" value="PI3/4_kinase_cat_dom"/>
</dbReference>
<evidence type="ECO:0000256" key="1">
    <source>
        <dbReference type="ARBA" id="ARBA00011031"/>
    </source>
</evidence>
<dbReference type="GO" id="GO:0038202">
    <property type="term" value="P:TORC1 signaling"/>
    <property type="evidence" value="ECO:0007669"/>
    <property type="project" value="TreeGrafter"/>
</dbReference>
<dbReference type="GO" id="GO:0005737">
    <property type="term" value="C:cytoplasm"/>
    <property type="evidence" value="ECO:0007669"/>
    <property type="project" value="TreeGrafter"/>
</dbReference>
<dbReference type="Pfam" id="PF02260">
    <property type="entry name" value="FATC"/>
    <property type="match status" value="1"/>
</dbReference>
<dbReference type="Pfam" id="PF23593">
    <property type="entry name" value="HEAT_ATR"/>
    <property type="match status" value="1"/>
</dbReference>
<dbReference type="SUPFAM" id="SSF56112">
    <property type="entry name" value="Protein kinase-like (PK-like)"/>
    <property type="match status" value="1"/>
</dbReference>
<dbReference type="Pfam" id="PF08771">
    <property type="entry name" value="FRB_dom"/>
    <property type="match status" value="1"/>
</dbReference>
<dbReference type="InterPro" id="IPR036738">
    <property type="entry name" value="FRB_sf"/>
</dbReference>
<dbReference type="InterPro" id="IPR024585">
    <property type="entry name" value="mTOR_dom"/>
</dbReference>
<dbReference type="InterPro" id="IPR003152">
    <property type="entry name" value="FATC_dom"/>
</dbReference>
<name>A0AAF5DC47_STRER</name>
<evidence type="ECO:0000256" key="7">
    <source>
        <dbReference type="ARBA" id="ARBA00047899"/>
    </source>
</evidence>
<dbReference type="InterPro" id="IPR016024">
    <property type="entry name" value="ARM-type_fold"/>
</dbReference>
<dbReference type="FunFam" id="3.30.1010.10:FF:000006">
    <property type="entry name" value="Serine/threonine-protein kinase TOR"/>
    <property type="match status" value="1"/>
</dbReference>
<evidence type="ECO:0000259" key="12">
    <source>
        <dbReference type="PROSITE" id="PS51190"/>
    </source>
</evidence>
<dbReference type="GO" id="GO:0044877">
    <property type="term" value="F:protein-containing complex binding"/>
    <property type="evidence" value="ECO:0007669"/>
    <property type="project" value="InterPro"/>
</dbReference>
<dbReference type="PROSITE" id="PS00915">
    <property type="entry name" value="PI3_4_KINASE_1"/>
    <property type="match status" value="1"/>
</dbReference>
<evidence type="ECO:0000313" key="13">
    <source>
        <dbReference type="Proteomes" id="UP000035681"/>
    </source>
</evidence>
<evidence type="ECO:0000256" key="4">
    <source>
        <dbReference type="ARBA" id="ARBA00022741"/>
    </source>
</evidence>
<dbReference type="SMART" id="SM01346">
    <property type="entry name" value="DUF3385"/>
    <property type="match status" value="1"/>
</dbReference>
<dbReference type="Pfam" id="PF00454">
    <property type="entry name" value="PI3_PI4_kinase"/>
    <property type="match status" value="1"/>
</dbReference>
<dbReference type="InterPro" id="IPR011989">
    <property type="entry name" value="ARM-like"/>
</dbReference>
<dbReference type="EC" id="2.7.11.1" evidence="9"/>
<dbReference type="Pfam" id="PF02259">
    <property type="entry name" value="FAT"/>
    <property type="match status" value="1"/>
</dbReference>
<dbReference type="SUPFAM" id="SSF47212">
    <property type="entry name" value="FKBP12-rapamycin-binding domain of FKBP-rapamycin-associated protein (FRAP)"/>
    <property type="match status" value="1"/>
</dbReference>
<dbReference type="GO" id="GO:0005634">
    <property type="term" value="C:nucleus"/>
    <property type="evidence" value="ECO:0007669"/>
    <property type="project" value="TreeGrafter"/>
</dbReference>
<dbReference type="Gene3D" id="1.20.120.150">
    <property type="entry name" value="FKBP12-rapamycin binding domain"/>
    <property type="match status" value="1"/>
</dbReference>
<evidence type="ECO:0000256" key="3">
    <source>
        <dbReference type="ARBA" id="ARBA00022737"/>
    </source>
</evidence>
<dbReference type="CDD" id="cd05169">
    <property type="entry name" value="PIKKc_TOR"/>
    <property type="match status" value="1"/>
</dbReference>
<dbReference type="GO" id="GO:0016242">
    <property type="term" value="P:negative regulation of macroautophagy"/>
    <property type="evidence" value="ECO:0007669"/>
    <property type="project" value="TreeGrafter"/>
</dbReference>
<proteinExistence type="inferred from homology"/>
<dbReference type="Gene3D" id="1.25.10.10">
    <property type="entry name" value="Leucine-rich Repeat Variant"/>
    <property type="match status" value="3"/>
</dbReference>
<dbReference type="GO" id="GO:0031931">
    <property type="term" value="C:TORC1 complex"/>
    <property type="evidence" value="ECO:0007669"/>
    <property type="project" value="TreeGrafter"/>
</dbReference>
<dbReference type="InterPro" id="IPR057564">
    <property type="entry name" value="HEAT_ATR"/>
</dbReference>
<dbReference type="SUPFAM" id="SSF48371">
    <property type="entry name" value="ARM repeat"/>
    <property type="match status" value="2"/>
</dbReference>
<reference evidence="14" key="1">
    <citation type="submission" date="2024-02" db="UniProtKB">
        <authorList>
            <consortium name="WormBaseParasite"/>
        </authorList>
    </citation>
    <scope>IDENTIFICATION</scope>
</reference>
<comment type="similarity">
    <text evidence="1 9">Belongs to the PI3/PI4-kinase family.</text>
</comment>
<protein>
    <recommendedName>
        <fullName evidence="9">Serine/threonine-protein kinase TOR</fullName>
        <ecNumber evidence="9">2.7.11.1</ecNumber>
    </recommendedName>
</protein>
<dbReference type="InterPro" id="IPR026683">
    <property type="entry name" value="TOR_cat"/>
</dbReference>
<evidence type="ECO:0000256" key="2">
    <source>
        <dbReference type="ARBA" id="ARBA00022679"/>
    </source>
</evidence>
<dbReference type="SMART" id="SM01343">
    <property type="entry name" value="FATC"/>
    <property type="match status" value="1"/>
</dbReference>
<comment type="catalytic activity">
    <reaction evidence="8">
        <text>L-seryl-[protein] + ATP = O-phospho-L-seryl-[protein] + ADP + H(+)</text>
        <dbReference type="Rhea" id="RHEA:17989"/>
        <dbReference type="Rhea" id="RHEA-COMP:9863"/>
        <dbReference type="Rhea" id="RHEA-COMP:11604"/>
        <dbReference type="ChEBI" id="CHEBI:15378"/>
        <dbReference type="ChEBI" id="CHEBI:29999"/>
        <dbReference type="ChEBI" id="CHEBI:30616"/>
        <dbReference type="ChEBI" id="CHEBI:83421"/>
        <dbReference type="ChEBI" id="CHEBI:456216"/>
        <dbReference type="EC" id="2.7.11.1"/>
    </reaction>
</comment>
<keyword evidence="2 9" id="KW-0808">Transferase</keyword>
<dbReference type="PANTHER" id="PTHR11139">
    <property type="entry name" value="ATAXIA TELANGIECTASIA MUTATED ATM -RELATED"/>
    <property type="match status" value="1"/>
</dbReference>
<dbReference type="InterPro" id="IPR036940">
    <property type="entry name" value="PI3/4_kinase_cat_sf"/>
</dbReference>
<keyword evidence="9" id="KW-0723">Serine/threonine-protein kinase</keyword>
<dbReference type="GO" id="GO:0031932">
    <property type="term" value="C:TORC2 complex"/>
    <property type="evidence" value="ECO:0007669"/>
    <property type="project" value="TreeGrafter"/>
</dbReference>
<feature type="domain" description="FATC" evidence="12">
    <location>
        <begin position="2520"/>
        <end position="2552"/>
    </location>
</feature>
<evidence type="ECO:0000256" key="5">
    <source>
        <dbReference type="ARBA" id="ARBA00022777"/>
    </source>
</evidence>
<dbReference type="AlphaFoldDB" id="A0AAF5DC47"/>
<dbReference type="GO" id="GO:0004674">
    <property type="term" value="F:protein serine/threonine kinase activity"/>
    <property type="evidence" value="ECO:0007669"/>
    <property type="project" value="UniProtKB-KW"/>
</dbReference>
<keyword evidence="6 9" id="KW-0067">ATP-binding</keyword>
<keyword evidence="5 9" id="KW-0418">Kinase</keyword>
<evidence type="ECO:0000259" key="10">
    <source>
        <dbReference type="PROSITE" id="PS50290"/>
    </source>
</evidence>
<evidence type="ECO:0000256" key="9">
    <source>
        <dbReference type="RuleBase" id="RU364109"/>
    </source>
</evidence>
<dbReference type="PROSITE" id="PS50290">
    <property type="entry name" value="PI3_4_KINASE_3"/>
    <property type="match status" value="1"/>
</dbReference>
<dbReference type="InterPro" id="IPR009076">
    <property type="entry name" value="FRB_dom"/>
</dbReference>
<keyword evidence="4 9" id="KW-0547">Nucleotide-binding</keyword>
<dbReference type="InterPro" id="IPR011009">
    <property type="entry name" value="Kinase-like_dom_sf"/>
</dbReference>
<dbReference type="Gene3D" id="1.10.1070.11">
    <property type="entry name" value="Phosphatidylinositol 3-/4-kinase, catalytic domain"/>
    <property type="match status" value="1"/>
</dbReference>
<feature type="domain" description="FAT" evidence="11">
    <location>
        <begin position="1341"/>
        <end position="2024"/>
    </location>
</feature>
<organism evidence="13 14">
    <name type="scientific">Strongyloides stercoralis</name>
    <name type="common">Threadworm</name>
    <dbReference type="NCBI Taxonomy" id="6248"/>
    <lineage>
        <taxon>Eukaryota</taxon>
        <taxon>Metazoa</taxon>
        <taxon>Ecdysozoa</taxon>
        <taxon>Nematoda</taxon>
        <taxon>Chromadorea</taxon>
        <taxon>Rhabditida</taxon>
        <taxon>Tylenchina</taxon>
        <taxon>Panagrolaimomorpha</taxon>
        <taxon>Strongyloidoidea</taxon>
        <taxon>Strongyloididae</taxon>
        <taxon>Strongyloides</taxon>
    </lineage>
</organism>
<keyword evidence="13" id="KW-1185">Reference proteome</keyword>
<dbReference type="InterPro" id="IPR018936">
    <property type="entry name" value="PI3/4_kinase_CS"/>
</dbReference>
<comment type="catalytic activity">
    <reaction evidence="7 9">
        <text>L-threonyl-[protein] + ATP = O-phospho-L-threonyl-[protein] + ADP + H(+)</text>
        <dbReference type="Rhea" id="RHEA:46608"/>
        <dbReference type="Rhea" id="RHEA-COMP:11060"/>
        <dbReference type="Rhea" id="RHEA-COMP:11605"/>
        <dbReference type="ChEBI" id="CHEBI:15378"/>
        <dbReference type="ChEBI" id="CHEBI:30013"/>
        <dbReference type="ChEBI" id="CHEBI:30616"/>
        <dbReference type="ChEBI" id="CHEBI:61977"/>
        <dbReference type="ChEBI" id="CHEBI:456216"/>
        <dbReference type="EC" id="2.7.11.1"/>
    </reaction>
</comment>
<dbReference type="Proteomes" id="UP000035681">
    <property type="component" value="Unplaced"/>
</dbReference>
<dbReference type="WBParaSite" id="TCONS_00008939.p1">
    <property type="protein sequence ID" value="TCONS_00008939.p1"/>
    <property type="gene ID" value="XLOC_006807"/>
</dbReference>
<dbReference type="PROSITE" id="PS00916">
    <property type="entry name" value="PI3_4_KINASE_2"/>
    <property type="match status" value="1"/>
</dbReference>
<dbReference type="PROSITE" id="PS51189">
    <property type="entry name" value="FAT"/>
    <property type="match status" value="1"/>
</dbReference>
<sequence length="2552" mass="294677">MGDGPPIDIRIPDDDIICPIFKNEIDVKDLTKQTEGFKTLVKAFEQVINDQTKIEVYYVIKLCESLENTFESNVDTCVRLIIYLVQTAKAYSYDISDYPIKACDRLFNEGLKNKNERHLKTACRLLTELAVYCQTDVLDIVDKFLEHLISVIKDPKYVIRLEAAKALSSVFALITMRENKESANLFEESLNNAFHKYKAIDNKKNGVIETLKEEDFYHSQLLIINEIFRVTIDKVEKLRCEWKGYDMTYKSVTDSKISSFIEGHAQISLVTSRPAKELLKDKDNFKRCVSLARACCKSLSTEKLPSILIELIPRICAFEFDVHSKNSSQIVDDINEMINFIFNHNPKFPDNIQKEKILAMGLIVLFQVTLVNKQQRDVQKVVSEKVYTALQILKNKIVSNDFQNQKNGVVKDSGDEIYKCLAIIISAMKENVALNVKEILAILFKHGLCRGLVVVSQEVVQNIPSLKEVVKDNLLELICKILLGHRLPERCSSEIINPPDVTPATKLNETSKAIIALETLGLFDFDRHILQYFTKYLTNGYLMSNDKKVQIATVKCCSAILRPFVDAFADKHMKYKREVMKTIKLILNALIKVAVSHTERKVRQCVLNCFLNTNDNFLYQLAHEQRVKTLALTLNDQDSDTRNASVALFAKLSQINPGMVYSRLRTVLMDNLSLLEYSTDSKTDIACGIVIAEIAERAPAFIKPYIDYVIKMIVRKLKVPNIEVDVLVALLNALAALCLIGGIDVVKNFEIVFPELVNFLSEGYSLGKRSGALKAMTFFCQSTAYVIDPYRDYPTLLPALFRHLKMEASANLRRQILKSLGTLGAIDPYMYKVFTGEISSTVSKTINITRPVPKLDGQQHYIITWMNYEKCTLEQFYPSVAIAAALHQLSDESQGNFRQEGAVALQHIFEFINDSNALPLETFVPQVIPKLIEVIGECQSTRTLTKFIESLGNIVAQCKKLVSPYTNDIFFLLRDIWGRELKTDKNHTLRGAVVEAIGKFGIAIGKHFTNYVNDLAPFFTEIIQIDMTNNKSLTKKALICIQQLSETLEPTIHLILPNILSILDKSSGTVGEKYPKDVRKEALKTLITLAEKKALRECATMVIQAWLRNVDDTSFLSNNDDSYTNRIRELFMILLLLLARQLWVNFDCFRSSVEEKLDNIQINKEWRNKYNQLMKEIEIYQKGIERNRSGSIREPLRRSDTLMTLRNSVSSTRGGKISENEASDSRWLYKLFQIDMKQTREEWLTWLDIFKLQFMKYSPSPAFRACHSIAYCNPALAKELFNGAFVAVWDTLNEHTQQDFLEFLVKVLENSNEPEIILTILNLREFIDHCGKINVPLDRSLLRKTADSVKAYAKALRYKEIEIRRELIEKNLEWSVDVYSIMISYGNKLNCTELALGMTEHARKRGIRVSGIWHEKLLQWEEALKCYEEEVKKISDEDEIRKNSMRQMRCYEALSQWQEVDNIRKKVFTVGSIIQKPTSLNDKVACIAARCLWTLGSEEMHDYINIINENTIEGSFLRAVSEFKHEKYDKTLEWVQKTRDMLDSQLATLAAESYERAYPIMLQVQQLTELEEAVEFKLRKHRRDQITVCWSRRFQGCKINLEDWQKLLLIRSLVLSEDEMFPMLVKYANLCRTEGKHSTSRKLLYGMCRENKSSAVHHIEDLILPLDKPPVVLSLLKTWKYDYSQLKDIEKKKDMQNRMLKISSDLIRYLEAEKDQQNCLKDVVVKNLAKTYVMSGDWISEHLAKPKIFDSYNFVESIWNPFMNSNFGDFRKTVQESIRYYGKALDYRPNWYKAAHKFAETNYLLFHDLYVEYKSRQQADNLKAGIDTSIEYSKQASPQLRPSPNYHLQPQNYTNKSIYKHNDGVLHQYNNNLLTSNQKISHINNEIDDQQSQQKQQSSPIKNIQTDLFLKMCCDQYKKVVAAYALAINASDGSCLQDLMRYLIIISRLEDMTHVKYENIWNEVNKVQADAWCEVIPQLISKLDKESTTPAAANFLEIIKNILIKIGRDHPQAIIYPLVAASKSRNKIRKHNANTILQTLRTNKTCKEIVEHALIINTELTRVAVLWPEQFHDSLEEASKCWFQDNNFNAMKNVLEPLHKQIQQNITTMTQKEQSFVYNYKADLDNAWNNCTHYENTKQVKHMHAAWDLYYNTFKKLTNQLRNMQTLDMKICSPDLITYKNFNVVVPGTYNPYSSKDPVMIKEVKRFANVISSKQRPRKVIMIGSDGEEYCFLLKGHEDPRQDERVMQLFGLINTLFNKDRRTYRRNLDIQRYSIIALNETCGLIGWLPNCDTLHSLIKDYRDKDNINISAEHTAMQSYVIDLEKCNLMMKVEAFKNALTATSGEDLRQTLWLKSPNSEIWFERRTNYTRSMAVMSMVGYLIGLGDRHPSNLMLDRLSGKIVHIDFGDLFEIATMREKYPEKIPFRLTRIMVRAMEVTGIEGNYRNTCERVLNLCRTYDDRLLAILEAFVYDPVIGNKLQSGSKAVNKQYTPPKAIPHTGTAEIERIKQKLIGRDFAFYHSYEVEGQVNRLIEEATSADNLCQCYVGWCPFW</sequence>
<dbReference type="PANTHER" id="PTHR11139:SF9">
    <property type="entry name" value="SERINE_THREONINE-PROTEIN KINASE MTOR"/>
    <property type="match status" value="1"/>
</dbReference>
<keyword evidence="3" id="KW-0677">Repeat</keyword>
<dbReference type="InterPro" id="IPR050517">
    <property type="entry name" value="DDR_Repair_Kinase"/>
</dbReference>
<dbReference type="GO" id="GO:0005524">
    <property type="term" value="F:ATP binding"/>
    <property type="evidence" value="ECO:0007669"/>
    <property type="project" value="UniProtKB-KW"/>
</dbReference>
<evidence type="ECO:0000256" key="8">
    <source>
        <dbReference type="ARBA" id="ARBA00048679"/>
    </source>
</evidence>